<organism evidence="2 3">
    <name type="scientific">Calicophoron daubneyi</name>
    <name type="common">Rumen fluke</name>
    <name type="synonym">Paramphistomum daubneyi</name>
    <dbReference type="NCBI Taxonomy" id="300641"/>
    <lineage>
        <taxon>Eukaryota</taxon>
        <taxon>Metazoa</taxon>
        <taxon>Spiralia</taxon>
        <taxon>Lophotrochozoa</taxon>
        <taxon>Platyhelminthes</taxon>
        <taxon>Trematoda</taxon>
        <taxon>Digenea</taxon>
        <taxon>Plagiorchiida</taxon>
        <taxon>Pronocephalata</taxon>
        <taxon>Paramphistomoidea</taxon>
        <taxon>Paramphistomidae</taxon>
        <taxon>Calicophoron</taxon>
    </lineage>
</organism>
<feature type="region of interest" description="Disordered" evidence="1">
    <location>
        <begin position="1164"/>
        <end position="1297"/>
    </location>
</feature>
<feature type="region of interest" description="Disordered" evidence="1">
    <location>
        <begin position="13"/>
        <end position="34"/>
    </location>
</feature>
<feature type="compositionally biased region" description="Basic residues" evidence="1">
    <location>
        <begin position="1090"/>
        <end position="1113"/>
    </location>
</feature>
<evidence type="ECO:0000256" key="1">
    <source>
        <dbReference type="SAM" id="MobiDB-lite"/>
    </source>
</evidence>
<feature type="compositionally biased region" description="Basic and acidic residues" evidence="1">
    <location>
        <begin position="1194"/>
        <end position="1204"/>
    </location>
</feature>
<gene>
    <name evidence="2" type="ORF">CDAUBV1_LOCUS7845</name>
</gene>
<accession>A0AAV2TGB2</accession>
<reference evidence="2" key="1">
    <citation type="submission" date="2024-06" db="EMBL/GenBank/DDBJ databases">
        <authorList>
            <person name="Liu X."/>
            <person name="Lenzi L."/>
            <person name="Haldenby T S."/>
            <person name="Uol C."/>
        </authorList>
    </citation>
    <scope>NUCLEOTIDE SEQUENCE</scope>
</reference>
<feature type="compositionally biased region" description="Polar residues" evidence="1">
    <location>
        <begin position="1396"/>
        <end position="1409"/>
    </location>
</feature>
<feature type="compositionally biased region" description="Basic and acidic residues" evidence="1">
    <location>
        <begin position="1331"/>
        <end position="1341"/>
    </location>
</feature>
<dbReference type="EMBL" id="CAXLJL010000201">
    <property type="protein sequence ID" value="CAL5134467.1"/>
    <property type="molecule type" value="Genomic_DNA"/>
</dbReference>
<protein>
    <submittedName>
        <fullName evidence="2">Uncharacterized protein</fullName>
    </submittedName>
</protein>
<evidence type="ECO:0000313" key="2">
    <source>
        <dbReference type="EMBL" id="CAL5134467.1"/>
    </source>
</evidence>
<feature type="region of interest" description="Disordered" evidence="1">
    <location>
        <begin position="1372"/>
        <end position="1409"/>
    </location>
</feature>
<evidence type="ECO:0000313" key="3">
    <source>
        <dbReference type="Proteomes" id="UP001497525"/>
    </source>
</evidence>
<feature type="compositionally biased region" description="Basic residues" evidence="1">
    <location>
        <begin position="1270"/>
        <end position="1285"/>
    </location>
</feature>
<sequence length="1775" mass="200449">MVRSLFQTLLNCSKSGRNKQKNPQKQNERADEQKKPLFGIASSESEIESNGTLGPRLDSDVRMVNERVGSANITYSSDGIKTQRRSRIGSAPCGRQRSSSENLLNSTYMYNSGLYFGTELSQRSATGDFVSPEDIMNLYRAGLLLHQTLEKWVEKWQESQFRLLHRSNSTPDVRRDRGAGTSNLVQMGRGGMPKRRSAQGRALSAHAQLSARFQKRHDHLIRKVLEAVGPNRSEQKIHHIESHENDTRNDVKTASELNEMKWLETCPLLDSLPSPKRLYEDEVSSTVTSSESGCTESYSVQREISSACSIAQVDSYAELTNSADCTSIPPIAPIVQSAYVKVAGALNYARQYPNALARRVLLSSSMKCRKYSRTTHTNGYRKNIHSADSLFVTTQRYPISLTPRHQPAGSELHSHGSLDVFDVNEKTLGPSKQETKWSEMKVKHSQDLSAPAAENQSMPSFPKSERYTVKQKGFEVEKFFSPQTATNPLKETKSGKLQYQEELSTKEGLPQDNSSIVPPELNEKTAIKCNPARLRTGQCTLKTSYSNSSYVRPAATTNIIRSHDSDELINNLRASRPQGDEMLVAVSNLAEGVEGTVVPLMDYRSHIIDSHLSSSDTHRTTTSSNFDLIRPDERFEPTNSPAHPMLPLASLSKYIGCLRRCAHNPKYKRRLKFVDDKSTLCPGLPSGGLSHSSSPPLKVLHNRPELHHRGEGSFPIPPVCLPDGGPCQISFSFDGKGPVTISNAVSTDLTENHSQSQQLLEYCNQTDRYTAWPKTNRERRNSNNNASVEVLPGERYTEQVTLPLKPTAFLRGGEHCQFLECPRRKVRFFGIPKFCSRGRIPESSLRKRSKRWAQTNNVDYKPAFNGEALPLMTIEELKSYTLSPSSSSHYCDGKAKPEDNTSDTYVLSASSEFLHSTSDEHFAFKNRPRPGIAPGRHRVHVPEVLPDKLEETIDDAPSVQRDTPSPRETTPDIEEVKLNEVESEPNEMELDLKEMELDPTEIQPELQEVELLEQKVTDSLETGDIRISHSSILSPISKVSEDAISTGSLCSDIPSGKHTLKLTTPTVRRQHKKRMKWPAHKIHLSRHRTPPRLAKRHTSGKNVHEHRRGRFKGHSRDSFGVYRSRKRVNVAPKPPWNISTRNYATRYYAVRPIESFLWPSGRIPSSSGDEKDDVGKGQQKSQLKNVLHRHFKHSDKNIRSESDHYVSVSSPRRGKRRGGFADSHSSTGKSSSNDREALPHWSWMRRKRSNSYVRKTKSAPFMDSYQSKNSKVRRRTRATGHRKLGRDKSSSFVVSSSAENKDKSRKFIFGTSKRSGLVTKSHPPLFPRSGSTKEKSRRVEGNSHYLHVTTRHNLGRPLRWANIRPEFIRRRSKLTKSESGGPSGDLVVSTEGGKDSSANQTDKNNRVSLNSSFRKLVKRVRRNRAQNGKNGVVSLNTNQNGIPNVVGPDPLEFYCYISVVPSEIDELVLPFRACNKMRNCLRRIYKFINDLEEHISGHSPEEPEDYESDVVSSREESESTDQVAPPVDAATAESSNVFQLDRKPSFFQILRRKFGRKRQQLVGSPVNTSLDKLENDSQENMNAQLNQSAPSVATSQATHFGAFENLTDEKIAFWQNLLRRCGDDRLSDMLLALEQITDRRIFAIEQTVMCRIKLDETVLYAVRGLPCLEMCIRARTVEQLQIALARLEDSFPKLYEQIVFTERFYERCGVGSPKRFPTTKGFLVPAGRGSMISQPSVCTSRRIVRVIEETRKKFQRFSLHHKRWNTKHKRAEVTS</sequence>
<feature type="compositionally biased region" description="Basic residues" evidence="1">
    <location>
        <begin position="1243"/>
        <end position="1257"/>
    </location>
</feature>
<name>A0AAV2TGB2_CALDB</name>
<comment type="caution">
    <text evidence="2">The sequence shown here is derived from an EMBL/GenBank/DDBJ whole genome shotgun (WGS) entry which is preliminary data.</text>
</comment>
<feature type="region of interest" description="Disordered" evidence="1">
    <location>
        <begin position="1495"/>
        <end position="1534"/>
    </location>
</feature>
<proteinExistence type="predicted"/>
<dbReference type="Proteomes" id="UP001497525">
    <property type="component" value="Unassembled WGS sequence"/>
</dbReference>
<feature type="region of interest" description="Disordered" evidence="1">
    <location>
        <begin position="1319"/>
        <end position="1341"/>
    </location>
</feature>
<feature type="region of interest" description="Disordered" evidence="1">
    <location>
        <begin position="170"/>
        <end position="195"/>
    </location>
</feature>
<feature type="region of interest" description="Disordered" evidence="1">
    <location>
        <begin position="1090"/>
        <end position="1120"/>
    </location>
</feature>